<dbReference type="Pfam" id="PF13424">
    <property type="entry name" value="TPR_12"/>
    <property type="match status" value="1"/>
</dbReference>
<accession>A0AAN6YML5</accession>
<dbReference type="InterPro" id="IPR011990">
    <property type="entry name" value="TPR-like_helical_dom_sf"/>
</dbReference>
<proteinExistence type="predicted"/>
<keyword evidence="5" id="KW-1185">Reference proteome</keyword>
<reference evidence="4" key="1">
    <citation type="journal article" date="2023" name="Mol. Phylogenet. Evol.">
        <title>Genome-scale phylogeny and comparative genomics of the fungal order Sordariales.</title>
        <authorList>
            <person name="Hensen N."/>
            <person name="Bonometti L."/>
            <person name="Westerberg I."/>
            <person name="Brannstrom I.O."/>
            <person name="Guillou S."/>
            <person name="Cros-Aarteil S."/>
            <person name="Calhoun S."/>
            <person name="Haridas S."/>
            <person name="Kuo A."/>
            <person name="Mondo S."/>
            <person name="Pangilinan J."/>
            <person name="Riley R."/>
            <person name="LaButti K."/>
            <person name="Andreopoulos B."/>
            <person name="Lipzen A."/>
            <person name="Chen C."/>
            <person name="Yan M."/>
            <person name="Daum C."/>
            <person name="Ng V."/>
            <person name="Clum A."/>
            <person name="Steindorff A."/>
            <person name="Ohm R.A."/>
            <person name="Martin F."/>
            <person name="Silar P."/>
            <person name="Natvig D.O."/>
            <person name="Lalanne C."/>
            <person name="Gautier V."/>
            <person name="Ament-Velasquez S.L."/>
            <person name="Kruys A."/>
            <person name="Hutchinson M.I."/>
            <person name="Powell A.J."/>
            <person name="Barry K."/>
            <person name="Miller A.N."/>
            <person name="Grigoriev I.V."/>
            <person name="Debuchy R."/>
            <person name="Gladieux P."/>
            <person name="Hiltunen Thoren M."/>
            <person name="Johannesson H."/>
        </authorList>
    </citation>
    <scope>NUCLEOTIDE SEQUENCE</scope>
    <source>
        <strain evidence="4">CBS 990.96</strain>
    </source>
</reference>
<evidence type="ECO:0008006" key="6">
    <source>
        <dbReference type="Google" id="ProtNLM"/>
    </source>
</evidence>
<reference evidence="4" key="2">
    <citation type="submission" date="2023-05" db="EMBL/GenBank/DDBJ databases">
        <authorList>
            <consortium name="Lawrence Berkeley National Laboratory"/>
            <person name="Steindorff A."/>
            <person name="Hensen N."/>
            <person name="Bonometti L."/>
            <person name="Westerberg I."/>
            <person name="Brannstrom I.O."/>
            <person name="Guillou S."/>
            <person name="Cros-Aarteil S."/>
            <person name="Calhoun S."/>
            <person name="Haridas S."/>
            <person name="Kuo A."/>
            <person name="Mondo S."/>
            <person name="Pangilinan J."/>
            <person name="Riley R."/>
            <person name="Labutti K."/>
            <person name="Andreopoulos B."/>
            <person name="Lipzen A."/>
            <person name="Chen C."/>
            <person name="Yanf M."/>
            <person name="Daum C."/>
            <person name="Ng V."/>
            <person name="Clum A."/>
            <person name="Ohm R."/>
            <person name="Martin F."/>
            <person name="Silar P."/>
            <person name="Natvig D."/>
            <person name="Lalanne C."/>
            <person name="Gautier V."/>
            <person name="Ament-Velasquez S.L."/>
            <person name="Kruys A."/>
            <person name="Hutchinson M.I."/>
            <person name="Powell A.J."/>
            <person name="Barry K."/>
            <person name="Miller A.N."/>
            <person name="Grigoriev I.V."/>
            <person name="Debuchy R."/>
            <person name="Gladieux P."/>
            <person name="Thoren M.H."/>
            <person name="Johannesson H."/>
        </authorList>
    </citation>
    <scope>NUCLEOTIDE SEQUENCE</scope>
    <source>
        <strain evidence="4">CBS 990.96</strain>
    </source>
</reference>
<dbReference type="PANTHER" id="PTHR45641:SF19">
    <property type="entry name" value="NEPHROCYSTIN-3"/>
    <property type="match status" value="1"/>
</dbReference>
<evidence type="ECO:0000313" key="5">
    <source>
        <dbReference type="Proteomes" id="UP001301958"/>
    </source>
</evidence>
<protein>
    <recommendedName>
        <fullName evidence="6">NB-ARC domain-containing protein</fullName>
    </recommendedName>
</protein>
<dbReference type="SUPFAM" id="SSF48452">
    <property type="entry name" value="TPR-like"/>
    <property type="match status" value="1"/>
</dbReference>
<dbReference type="SUPFAM" id="SSF52540">
    <property type="entry name" value="P-loop containing nucleoside triphosphate hydrolases"/>
    <property type="match status" value="1"/>
</dbReference>
<dbReference type="Pfam" id="PF13374">
    <property type="entry name" value="TPR_10"/>
    <property type="match status" value="2"/>
</dbReference>
<evidence type="ECO:0000256" key="1">
    <source>
        <dbReference type="ARBA" id="ARBA00022737"/>
    </source>
</evidence>
<keyword evidence="1" id="KW-0677">Repeat</keyword>
<organism evidence="4 5">
    <name type="scientific">Podospora fimiseda</name>
    <dbReference type="NCBI Taxonomy" id="252190"/>
    <lineage>
        <taxon>Eukaryota</taxon>
        <taxon>Fungi</taxon>
        <taxon>Dikarya</taxon>
        <taxon>Ascomycota</taxon>
        <taxon>Pezizomycotina</taxon>
        <taxon>Sordariomycetes</taxon>
        <taxon>Sordariomycetidae</taxon>
        <taxon>Sordariales</taxon>
        <taxon>Podosporaceae</taxon>
        <taxon>Podospora</taxon>
    </lineage>
</organism>
<dbReference type="AlphaFoldDB" id="A0AAN6YML5"/>
<comment type="caution">
    <text evidence="4">The sequence shown here is derived from an EMBL/GenBank/DDBJ whole genome shotgun (WGS) entry which is preliminary data.</text>
</comment>
<dbReference type="Gene3D" id="3.40.50.300">
    <property type="entry name" value="P-loop containing nucleotide triphosphate hydrolases"/>
    <property type="match status" value="1"/>
</dbReference>
<gene>
    <name evidence="4" type="ORF">QBC38DRAFT_520823</name>
</gene>
<evidence type="ECO:0000256" key="3">
    <source>
        <dbReference type="PROSITE-ProRule" id="PRU00339"/>
    </source>
</evidence>
<feature type="repeat" description="TPR" evidence="3">
    <location>
        <begin position="626"/>
        <end position="659"/>
    </location>
</feature>
<dbReference type="InterPro" id="IPR027417">
    <property type="entry name" value="P-loop_NTPase"/>
</dbReference>
<dbReference type="SMART" id="SM00028">
    <property type="entry name" value="TPR"/>
    <property type="match status" value="3"/>
</dbReference>
<dbReference type="PANTHER" id="PTHR45641">
    <property type="entry name" value="TETRATRICOPEPTIDE REPEAT PROTEIN (AFU_ORTHOLOGUE AFUA_6G03870)"/>
    <property type="match status" value="1"/>
</dbReference>
<keyword evidence="2 3" id="KW-0802">TPR repeat</keyword>
<dbReference type="Gene3D" id="1.25.40.10">
    <property type="entry name" value="Tetratricopeptide repeat domain"/>
    <property type="match status" value="2"/>
</dbReference>
<dbReference type="PROSITE" id="PS50005">
    <property type="entry name" value="TPR"/>
    <property type="match status" value="1"/>
</dbReference>
<evidence type="ECO:0000313" key="4">
    <source>
        <dbReference type="EMBL" id="KAK4221894.1"/>
    </source>
</evidence>
<name>A0AAN6YML5_9PEZI</name>
<evidence type="ECO:0000256" key="2">
    <source>
        <dbReference type="ARBA" id="ARBA00022803"/>
    </source>
</evidence>
<dbReference type="InterPro" id="IPR019734">
    <property type="entry name" value="TPR_rpt"/>
</dbReference>
<dbReference type="Proteomes" id="UP001301958">
    <property type="component" value="Unassembled WGS sequence"/>
</dbReference>
<sequence>MATPLRSDIASFPAPPPPPPWWGNNFSCLSVFGPMPVSSPTPFLVPSYHARNPKFSERPILETLNKTYRDLFADTQGNSDVIYLRIALLGGPGIGKTQVALEYVYRLHDTFPQLVIVWIDGIETLMVGTPEQRRKFNPLDRVKAWSQINPDSRWLLVIKNSHDQDRPPLAKEDLSFLPDTHQGAILLITQNKATAENFIAHDGLLFEVNTMSTDESICLFKQYITTDGVDDDKILSEISTHLEGMPDTIVEAAEFIRRTNVSIQDFLQMLERHDQKLASFLAEYAPPGLGPRPRTSRLAAKVWTVSFEYIRLHRNPIPLKILSIMGVFNTHLIPRLFVNNYFQSLKAKHKSQSNETDFEEAIRILLNSGLVTTAENDTGNLTIASRAHLLTRKWLEQEYALSQLTKTALFALESSFPNCNIPSNHETGETYLSLAVDILQISSNSESDNDEKLSKARLSNELGLLYSARGEGYRTSAEPYYNLSFSLHKDVLGEENPDTLTSMSNLAVSYAKQGNLEKAEELGEEVLRIREKVLGEEHPDTLISRHNLASIYLDQKRWTMAMSTQKLVLETRRRVLGVDDPTTISSMLNLATTYRCMGECEDAAEVQKTVLDLVTTKFGEGNHEVVKVMHDLGCIYYMLGEWAAAKSLMRRALEIEESLEGPPSVATVTNVYNLAVTIWKEGVEGREVAEEVMQRGIVMSRSIMGTRESAAVIGRMQKWLYRWGSEFDEVRGNVDEISERLGTLMFRVDENENDDKEVEEESELGTVVIDRGEQTPDEESEGGNPLEFIEWLLDRSDC</sequence>
<dbReference type="EMBL" id="MU865506">
    <property type="protein sequence ID" value="KAK4221894.1"/>
    <property type="molecule type" value="Genomic_DNA"/>
</dbReference>